<evidence type="ECO:0000313" key="2">
    <source>
        <dbReference type="Proteomes" id="UP001193389"/>
    </source>
</evidence>
<protein>
    <submittedName>
        <fullName evidence="1">Uncharacterized protein</fullName>
    </submittedName>
</protein>
<accession>A0A5K7S3R6</accession>
<dbReference type="EMBL" id="AP018694">
    <property type="protein sequence ID" value="BBE16139.1"/>
    <property type="molecule type" value="Genomic_DNA"/>
</dbReference>
<keyword evidence="2" id="KW-1185">Reference proteome</keyword>
<name>A0A5K7S3R6_9BACT</name>
<sequence>MNDIISIIGVSAELVPIERSKQKGLNADMILRFLYYTANFKDQDLCVIQAKNKDESITPSQYKRITQQIETVVGMPVAVLLDSPAYYERERLIDQGVYFIVSDKYAFLPSLIVNTRARKVKKATKLIPAAQYILLYYLLSEKKEFTIKELERTTLYNYVAMARAVSNLEDCKLCYSITDHTRTKYIRFEESRKELWKKSQKYLSSPVKKVVYCDFMPVGNFSISGVNALSQYTHLNPEQYGTWAIWEKYFSTEGGQYNGIEGIYKIEVWNYPTFMPSHPDNKIVDKLSLFLSMKDDPDSRIEKELEIMIEEMKW</sequence>
<dbReference type="AlphaFoldDB" id="A0A5K7S3R6"/>
<evidence type="ECO:0000313" key="1">
    <source>
        <dbReference type="EMBL" id="BBE16139.1"/>
    </source>
</evidence>
<dbReference type="InterPro" id="IPR036390">
    <property type="entry name" value="WH_DNA-bd_sf"/>
</dbReference>
<dbReference type="KEGG" id="anf:AQPE_0276"/>
<gene>
    <name evidence="1" type="ORF">AQPE_0276</name>
</gene>
<proteinExistence type="predicted"/>
<organism evidence="1 2">
    <name type="scientific">Aquipluma nitroreducens</name>
    <dbReference type="NCBI Taxonomy" id="2010828"/>
    <lineage>
        <taxon>Bacteria</taxon>
        <taxon>Pseudomonadati</taxon>
        <taxon>Bacteroidota</taxon>
        <taxon>Bacteroidia</taxon>
        <taxon>Marinilabiliales</taxon>
        <taxon>Prolixibacteraceae</taxon>
        <taxon>Aquipluma</taxon>
    </lineage>
</organism>
<dbReference type="SUPFAM" id="SSF46785">
    <property type="entry name" value="Winged helix' DNA-binding domain"/>
    <property type="match status" value="1"/>
</dbReference>
<dbReference type="RefSeq" id="WP_318349238.1">
    <property type="nucleotide sequence ID" value="NZ_AP018694.1"/>
</dbReference>
<dbReference type="Proteomes" id="UP001193389">
    <property type="component" value="Chromosome"/>
</dbReference>
<reference evidence="1" key="1">
    <citation type="journal article" date="2020" name="Int. J. Syst. Evol. Microbiol.">
        <title>Aquipluma nitroreducens gen. nov. sp. nov., a novel facultatively anaerobic bacterium isolated from a freshwater lake.</title>
        <authorList>
            <person name="Watanabe M."/>
            <person name="Kojima H."/>
            <person name="Fukui M."/>
        </authorList>
    </citation>
    <scope>NUCLEOTIDE SEQUENCE</scope>
    <source>
        <strain evidence="1">MeG22</strain>
    </source>
</reference>